<protein>
    <submittedName>
        <fullName evidence="2">Uncharacterized protein</fullName>
    </submittedName>
</protein>
<keyword evidence="1" id="KW-1133">Transmembrane helix</keyword>
<sequence>MLNTPIGQTLISILLGIGLATLFREVCEGKNCIVFNGPVISEIDGKTYKYDDYCYKYELASVKCNPTKKIVETSKKDEGKGLLD</sequence>
<dbReference type="EMBL" id="MN739083">
    <property type="protein sequence ID" value="QHS87575.1"/>
    <property type="molecule type" value="Genomic_DNA"/>
</dbReference>
<feature type="transmembrane region" description="Helical" evidence="1">
    <location>
        <begin position="6"/>
        <end position="23"/>
    </location>
</feature>
<organism evidence="2">
    <name type="scientific">viral metagenome</name>
    <dbReference type="NCBI Taxonomy" id="1070528"/>
    <lineage>
        <taxon>unclassified sequences</taxon>
        <taxon>metagenomes</taxon>
        <taxon>organismal metagenomes</taxon>
    </lineage>
</organism>
<dbReference type="AlphaFoldDB" id="A0A6C0B5Q3"/>
<keyword evidence="1" id="KW-0472">Membrane</keyword>
<name>A0A6C0B5Q3_9ZZZZ</name>
<accession>A0A6C0B5Q3</accession>
<proteinExistence type="predicted"/>
<evidence type="ECO:0000313" key="2">
    <source>
        <dbReference type="EMBL" id="QHS87575.1"/>
    </source>
</evidence>
<keyword evidence="1" id="KW-0812">Transmembrane</keyword>
<reference evidence="2" key="1">
    <citation type="journal article" date="2020" name="Nature">
        <title>Giant virus diversity and host interactions through global metagenomics.</title>
        <authorList>
            <person name="Schulz F."/>
            <person name="Roux S."/>
            <person name="Paez-Espino D."/>
            <person name="Jungbluth S."/>
            <person name="Walsh D.A."/>
            <person name="Denef V.J."/>
            <person name="McMahon K.D."/>
            <person name="Konstantinidis K.T."/>
            <person name="Eloe-Fadrosh E.A."/>
            <person name="Kyrpides N.C."/>
            <person name="Woyke T."/>
        </authorList>
    </citation>
    <scope>NUCLEOTIDE SEQUENCE</scope>
    <source>
        <strain evidence="2">GVMAG-M-3300010157-4</strain>
    </source>
</reference>
<evidence type="ECO:0000256" key="1">
    <source>
        <dbReference type="SAM" id="Phobius"/>
    </source>
</evidence>